<name>A0A3P3QU21_9FIRM</name>
<accession>A0A3P3QU21</accession>
<comment type="caution">
    <text evidence="2">The sequence shown here is derived from an EMBL/GenBank/DDBJ whole genome shotgun (WGS) entry which is preliminary data.</text>
</comment>
<dbReference type="Gene3D" id="3.40.1350.110">
    <property type="match status" value="1"/>
</dbReference>
<organism evidence="2 3">
    <name type="scientific">Lachnoanaerobaculum gingivalis</name>
    <dbReference type="NCBI Taxonomy" id="2490855"/>
    <lineage>
        <taxon>Bacteria</taxon>
        <taxon>Bacillati</taxon>
        <taxon>Bacillota</taxon>
        <taxon>Clostridia</taxon>
        <taxon>Lachnospirales</taxon>
        <taxon>Lachnospiraceae</taxon>
        <taxon>Lachnoanaerobaculum</taxon>
    </lineage>
</organism>
<keyword evidence="1" id="KW-1133">Transmembrane helix</keyword>
<gene>
    <name evidence="2" type="ORF">EHV10_10760</name>
</gene>
<sequence>MDRYRQRGFITVEASLILMIFISSYIAILSMINVYRAYTSIQNAIDQTAKQVSEYAYIAKKLGVHNIGQGASSEAGEFTDKTKKMLNTVQVFFNASANGLENATDVTSNILDEGTEQYPEDILSQMNSVGQSAQEIYDAGQAMHTSVTDYFSDEKAIFNGILAVIKDGAYDAVKLAVAMPISRAVTNKYLQSFPNGYLEKLGVQGGKSGINYWGSSFFLDMQSIEISATYKMRIPLPFIDKFDFVLKNTASTRAWIGDGSFNEPNEAGGAVAGAALEDGAEDIPGEADDFDNVTPVVTPSNRLNIPASVWDKSTKERGEEISNYNNTVVKRNLDSRIYKSISIFNEEEGYIARTHSMDTDLIEYQDGKKFLSAIKKDMKRLKDFSWEGNITAEKYNKKYYYLVVRNKELSIDQQKAIILATEYARENGMELKLYTTE</sequence>
<protein>
    <recommendedName>
        <fullName evidence="4">Pilus assembly protein</fullName>
    </recommendedName>
</protein>
<dbReference type="Proteomes" id="UP000272490">
    <property type="component" value="Unassembled WGS sequence"/>
</dbReference>
<keyword evidence="1" id="KW-0472">Membrane</keyword>
<dbReference type="RefSeq" id="WP_128674657.1">
    <property type="nucleotide sequence ID" value="NZ_RRCO01000005.1"/>
</dbReference>
<evidence type="ECO:0000313" key="2">
    <source>
        <dbReference type="EMBL" id="RRJ24747.1"/>
    </source>
</evidence>
<evidence type="ECO:0000313" key="3">
    <source>
        <dbReference type="Proteomes" id="UP000272490"/>
    </source>
</evidence>
<proteinExistence type="predicted"/>
<evidence type="ECO:0008006" key="4">
    <source>
        <dbReference type="Google" id="ProtNLM"/>
    </source>
</evidence>
<evidence type="ECO:0000256" key="1">
    <source>
        <dbReference type="SAM" id="Phobius"/>
    </source>
</evidence>
<dbReference type="OrthoDB" id="2066187at2"/>
<reference evidence="2 3" key="1">
    <citation type="submission" date="2018-11" db="EMBL/GenBank/DDBJ databases">
        <title>Genome sequencing of Lachnoanaerobaculum sp. KCOM 2030 (= ChDC B114).</title>
        <authorList>
            <person name="Kook J.-K."/>
            <person name="Park S.-N."/>
            <person name="Lim Y.K."/>
        </authorList>
    </citation>
    <scope>NUCLEOTIDE SEQUENCE [LARGE SCALE GENOMIC DNA]</scope>
    <source>
        <strain evidence="2 3">KCOM 2030</strain>
    </source>
</reference>
<dbReference type="AlphaFoldDB" id="A0A3P3QU21"/>
<dbReference type="EMBL" id="RRCO01000005">
    <property type="protein sequence ID" value="RRJ24747.1"/>
    <property type="molecule type" value="Genomic_DNA"/>
</dbReference>
<keyword evidence="3" id="KW-1185">Reference proteome</keyword>
<keyword evidence="1" id="KW-0812">Transmembrane</keyword>
<feature type="transmembrane region" description="Helical" evidence="1">
    <location>
        <begin position="12"/>
        <end position="35"/>
    </location>
</feature>